<proteinExistence type="evidence at transcript level"/>
<feature type="chain" id="PRO_5001517071" evidence="2">
    <location>
        <begin position="21"/>
        <end position="347"/>
    </location>
</feature>
<sequence length="347" mass="38968">MNIAVVLLLTWIAQYLPVQCCYNNKRVGFCPKDGVLHEKMCPGVKPLSCKPWSLRCACTKKAHRRQDGECVTSMEECAKWKKKLPKKPLQTEGKGVADHPPVIPESPPPVTPVTPTTPEQKEVPPPSDPYSSSYYSGGSHGCPSNIETCAESCRALGYPHSNCDRYIISDCYCYGQRLNTQSENPGKGKVRNQVPWPYGKVLRSGKLIQQLTESYGCSSGVEKCFDECEQRGLEGAFCGVYTPHYCFCEAFLPPGDWEYESHGDESQYEEAEAGPPSFPSKENCYQLCTTQRHSGGFCEGDPAVCHCYVMYPYNLHTAKHIDNELKKLQSRNYEVKKSDRCCRVRKK</sequence>
<feature type="compositionally biased region" description="Pro residues" evidence="1">
    <location>
        <begin position="101"/>
        <end position="112"/>
    </location>
</feature>
<name>A0A023G5Z9_AMBTT</name>
<protein>
    <submittedName>
        <fullName evidence="3">Putative secreted protein</fullName>
    </submittedName>
</protein>
<evidence type="ECO:0000313" key="3">
    <source>
        <dbReference type="EMBL" id="JAC28320.1"/>
    </source>
</evidence>
<dbReference type="EMBL" id="GBBM01007098">
    <property type="protein sequence ID" value="JAC28320.1"/>
    <property type="molecule type" value="mRNA"/>
</dbReference>
<reference evidence="3" key="1">
    <citation type="submission" date="2014-03" db="EMBL/GenBank/DDBJ databases">
        <title>The sialotranscriptome of Amblyomma triste, Amblyomma parvum and Amblyomma cajennense ticks, uncovered by 454-based RNA-seq.</title>
        <authorList>
            <person name="Garcia G.R."/>
            <person name="Gardinassi L.G."/>
            <person name="Ribeiro J.M."/>
            <person name="Anatriello E."/>
            <person name="Ferreira B.R."/>
            <person name="Moreira H.N."/>
            <person name="Mafra C."/>
            <person name="Olegario M.M."/>
            <person name="Szabo P.J."/>
            <person name="Miranda-Santos I.K."/>
            <person name="Maruyama S.R."/>
        </authorList>
    </citation>
    <scope>NUCLEOTIDE SEQUENCE</scope>
    <source>
        <strain evidence="3">Mato Grasso do Sul</strain>
        <tissue evidence="3">Salivary glands</tissue>
    </source>
</reference>
<accession>A0A023G5Z9</accession>
<feature type="signal peptide" evidence="2">
    <location>
        <begin position="1"/>
        <end position="20"/>
    </location>
</feature>
<keyword evidence="2" id="KW-0732">Signal</keyword>
<evidence type="ECO:0000256" key="1">
    <source>
        <dbReference type="SAM" id="MobiDB-lite"/>
    </source>
</evidence>
<organism evidence="3">
    <name type="scientific">Amblyomma triste</name>
    <name type="common">Neotropical tick</name>
    <dbReference type="NCBI Taxonomy" id="251400"/>
    <lineage>
        <taxon>Eukaryota</taxon>
        <taxon>Metazoa</taxon>
        <taxon>Ecdysozoa</taxon>
        <taxon>Arthropoda</taxon>
        <taxon>Chelicerata</taxon>
        <taxon>Arachnida</taxon>
        <taxon>Acari</taxon>
        <taxon>Parasitiformes</taxon>
        <taxon>Ixodida</taxon>
        <taxon>Ixodoidea</taxon>
        <taxon>Ixodidae</taxon>
        <taxon>Amblyomminae</taxon>
        <taxon>Amblyomma</taxon>
    </lineage>
</organism>
<evidence type="ECO:0000256" key="2">
    <source>
        <dbReference type="SAM" id="SignalP"/>
    </source>
</evidence>
<dbReference type="AlphaFoldDB" id="A0A023G5Z9"/>
<feature type="region of interest" description="Disordered" evidence="1">
    <location>
        <begin position="88"/>
        <end position="130"/>
    </location>
</feature>